<feature type="domain" description="Bacterial phospholipase C C-terminal" evidence="6">
    <location>
        <begin position="501"/>
        <end position="587"/>
    </location>
</feature>
<dbReference type="InterPro" id="IPR017850">
    <property type="entry name" value="Alkaline_phosphatase_core_sf"/>
</dbReference>
<protein>
    <recommendedName>
        <fullName evidence="2">phospholipase C</fullName>
        <ecNumber evidence="2">3.1.4.3</ecNumber>
    </recommendedName>
</protein>
<dbReference type="GO" id="GO:0016042">
    <property type="term" value="P:lipid catabolic process"/>
    <property type="evidence" value="ECO:0007669"/>
    <property type="project" value="InterPro"/>
</dbReference>
<feature type="signal peptide" evidence="5">
    <location>
        <begin position="1"/>
        <end position="28"/>
    </location>
</feature>
<reference evidence="7" key="1">
    <citation type="submission" date="2023-03" db="EMBL/GenBank/DDBJ databases">
        <title>Edaphobacter sp.</title>
        <authorList>
            <person name="Huber K.J."/>
            <person name="Papendorf J."/>
            <person name="Pilke C."/>
            <person name="Bunk B."/>
            <person name="Sproeer C."/>
            <person name="Pester M."/>
        </authorList>
    </citation>
    <scope>NUCLEOTIDE SEQUENCE</scope>
    <source>
        <strain evidence="7">DSM 110680</strain>
    </source>
</reference>
<evidence type="ECO:0000313" key="7">
    <source>
        <dbReference type="EMBL" id="XBH18394.1"/>
    </source>
</evidence>
<dbReference type="AlphaFoldDB" id="A0AAU7DKJ9"/>
<dbReference type="RefSeq" id="WP_348263619.1">
    <property type="nucleotide sequence ID" value="NZ_CP121196.1"/>
</dbReference>
<feature type="domain" description="Bacterial phospholipase C C-terminal" evidence="6">
    <location>
        <begin position="603"/>
        <end position="677"/>
    </location>
</feature>
<evidence type="ECO:0000256" key="3">
    <source>
        <dbReference type="ARBA" id="ARBA00022801"/>
    </source>
</evidence>
<dbReference type="PANTHER" id="PTHR31956">
    <property type="entry name" value="NON-SPECIFIC PHOSPHOLIPASE C4-RELATED"/>
    <property type="match status" value="1"/>
</dbReference>
<dbReference type="InterPro" id="IPR008475">
    <property type="entry name" value="PLipase_C_C"/>
</dbReference>
<comment type="similarity">
    <text evidence="1">Belongs to the bacterial phospholipase C family.</text>
</comment>
<dbReference type="EMBL" id="CP121196">
    <property type="protein sequence ID" value="XBH18394.1"/>
    <property type="molecule type" value="Genomic_DNA"/>
</dbReference>
<evidence type="ECO:0000259" key="6">
    <source>
        <dbReference type="Pfam" id="PF05506"/>
    </source>
</evidence>
<dbReference type="Gene3D" id="3.40.720.10">
    <property type="entry name" value="Alkaline Phosphatase, subunit A"/>
    <property type="match status" value="2"/>
</dbReference>
<dbReference type="PROSITE" id="PS51318">
    <property type="entry name" value="TAT"/>
    <property type="match status" value="1"/>
</dbReference>
<dbReference type="NCBIfam" id="TIGR03396">
    <property type="entry name" value="PC_PLC"/>
    <property type="match status" value="1"/>
</dbReference>
<keyword evidence="3" id="KW-0378">Hydrolase</keyword>
<proteinExistence type="inferred from homology"/>
<organism evidence="7">
    <name type="scientific">Telmatobacter sp. DSM 110680</name>
    <dbReference type="NCBI Taxonomy" id="3036704"/>
    <lineage>
        <taxon>Bacteria</taxon>
        <taxon>Pseudomonadati</taxon>
        <taxon>Acidobacteriota</taxon>
        <taxon>Terriglobia</taxon>
        <taxon>Terriglobales</taxon>
        <taxon>Acidobacteriaceae</taxon>
        <taxon>Telmatobacter</taxon>
    </lineage>
</organism>
<dbReference type="Pfam" id="PF04185">
    <property type="entry name" value="Phosphoesterase"/>
    <property type="match status" value="1"/>
</dbReference>
<sequence length="694" mass="76085">MATDRRSFLKLLSTSALSAAFPASIARALEIPAHNRTGTIADVEHIVILMQENRAFDHYFGTLSGVRGFDDPRAVKLPNGDAVWYQPDSSGGYVLPFHPGAPSLGLQFLEDLAHDWDTTHGALNGGKFDQWVPQKGTTTMAHLTRSDIPFHYALADAFTICDAYHCSFLGATDPNRYHMWTGWVGNDGKNGGPVLDNAEAGYDWSTYPERLVKAGVSWKIYQDQGAGLNAAEYWGWGPDAYIGNYGDNSLLYFHQYQNSLPGSPLFEGALTGTDIKDGGTLLDQFRGDVTAGKLPQVSWIVAPEAYTEHPNWPANYGAWYISQFLDVLTSNPDVWSKTAFFLCYDENDGFFDHVVPPTVPASRAQGISTVDTVNEYFMGNAEYPAGPIGLGMRVPMIVISPWSKGGYVNSELFDHTSLIRFIEQRFGSNNPELIETNITPWRRAVSGDLTSAFNFASPNSRTVSLPSTIAYLPPDTNRHPDYKPTPPANQALPTQEQGTRPARPVPYDLEVHGSPNFSDGTFTINFGNKGKTAVYQVRSGNSSLGPWTYTVGTGAEIFDTWQITGNGLNQYDLSVNGPNGFLRSFKGSVSGEGASNLDVRSASDRHGNAITLSVVNRRTDAVTVRVTDAYTGEVHTHTLEVGTETHWNRPVHQSFGWYDFIVEVASDSSLRYELAGHVETGQESRTDPGIGSMI</sequence>
<dbReference type="GO" id="GO:0034480">
    <property type="term" value="F:phosphatidylcholine phospholipase C activity"/>
    <property type="evidence" value="ECO:0007669"/>
    <property type="project" value="UniProtKB-EC"/>
</dbReference>
<dbReference type="InterPro" id="IPR007312">
    <property type="entry name" value="Phosphoesterase"/>
</dbReference>
<dbReference type="InterPro" id="IPR017767">
    <property type="entry name" value="PC-PLC"/>
</dbReference>
<dbReference type="PANTHER" id="PTHR31956:SF1">
    <property type="entry name" value="NON-SPECIFIC PHOSPHOLIPASE C1"/>
    <property type="match status" value="1"/>
</dbReference>
<gene>
    <name evidence="7" type="ORF">P8935_03445</name>
</gene>
<evidence type="ECO:0000256" key="4">
    <source>
        <dbReference type="SAM" id="MobiDB-lite"/>
    </source>
</evidence>
<evidence type="ECO:0000256" key="1">
    <source>
        <dbReference type="ARBA" id="ARBA00009717"/>
    </source>
</evidence>
<feature type="chain" id="PRO_5043783858" description="phospholipase C" evidence="5">
    <location>
        <begin position="29"/>
        <end position="694"/>
    </location>
</feature>
<dbReference type="Pfam" id="PF05506">
    <property type="entry name" value="PLipase_C_C"/>
    <property type="match status" value="2"/>
</dbReference>
<name>A0AAU7DKJ9_9BACT</name>
<accession>A0AAU7DKJ9</accession>
<dbReference type="EC" id="3.1.4.3" evidence="2"/>
<feature type="region of interest" description="Disordered" evidence="4">
    <location>
        <begin position="475"/>
        <end position="502"/>
    </location>
</feature>
<dbReference type="InterPro" id="IPR006311">
    <property type="entry name" value="TAT_signal"/>
</dbReference>
<keyword evidence="5" id="KW-0732">Signal</keyword>
<evidence type="ECO:0000256" key="5">
    <source>
        <dbReference type="SAM" id="SignalP"/>
    </source>
</evidence>
<dbReference type="CDD" id="cd16014">
    <property type="entry name" value="PLC"/>
    <property type="match status" value="1"/>
</dbReference>
<evidence type="ECO:0000256" key="2">
    <source>
        <dbReference type="ARBA" id="ARBA00012018"/>
    </source>
</evidence>